<dbReference type="OrthoDB" id="3687641at2759"/>
<dbReference type="PANTHER" id="PTHR33365:SF11">
    <property type="entry name" value="TAT PATHWAY SIGNAL SEQUENCE"/>
    <property type="match status" value="1"/>
</dbReference>
<dbReference type="AlphaFoldDB" id="A0A4S8MUZ6"/>
<keyword evidence="5" id="KW-1185">Reference proteome</keyword>
<evidence type="ECO:0000313" key="5">
    <source>
        <dbReference type="Proteomes" id="UP000297245"/>
    </source>
</evidence>
<evidence type="ECO:0000256" key="1">
    <source>
        <dbReference type="ARBA" id="ARBA00004685"/>
    </source>
</evidence>
<reference evidence="4 5" key="1">
    <citation type="journal article" date="2019" name="Nat. Ecol. Evol.">
        <title>Megaphylogeny resolves global patterns of mushroom evolution.</title>
        <authorList>
            <person name="Varga T."/>
            <person name="Krizsan K."/>
            <person name="Foldi C."/>
            <person name="Dima B."/>
            <person name="Sanchez-Garcia M."/>
            <person name="Sanchez-Ramirez S."/>
            <person name="Szollosi G.J."/>
            <person name="Szarkandi J.G."/>
            <person name="Papp V."/>
            <person name="Albert L."/>
            <person name="Andreopoulos W."/>
            <person name="Angelini C."/>
            <person name="Antonin V."/>
            <person name="Barry K.W."/>
            <person name="Bougher N.L."/>
            <person name="Buchanan P."/>
            <person name="Buyck B."/>
            <person name="Bense V."/>
            <person name="Catcheside P."/>
            <person name="Chovatia M."/>
            <person name="Cooper J."/>
            <person name="Damon W."/>
            <person name="Desjardin D."/>
            <person name="Finy P."/>
            <person name="Geml J."/>
            <person name="Haridas S."/>
            <person name="Hughes K."/>
            <person name="Justo A."/>
            <person name="Karasinski D."/>
            <person name="Kautmanova I."/>
            <person name="Kiss B."/>
            <person name="Kocsube S."/>
            <person name="Kotiranta H."/>
            <person name="LaButti K.M."/>
            <person name="Lechner B.E."/>
            <person name="Liimatainen K."/>
            <person name="Lipzen A."/>
            <person name="Lukacs Z."/>
            <person name="Mihaltcheva S."/>
            <person name="Morgado L.N."/>
            <person name="Niskanen T."/>
            <person name="Noordeloos M.E."/>
            <person name="Ohm R.A."/>
            <person name="Ortiz-Santana B."/>
            <person name="Ovrebo C."/>
            <person name="Racz N."/>
            <person name="Riley R."/>
            <person name="Savchenko A."/>
            <person name="Shiryaev A."/>
            <person name="Soop K."/>
            <person name="Spirin V."/>
            <person name="Szebenyi C."/>
            <person name="Tomsovsky M."/>
            <person name="Tulloss R.E."/>
            <person name="Uehling J."/>
            <person name="Grigoriev I.V."/>
            <person name="Vagvolgyi C."/>
            <person name="Papp T."/>
            <person name="Martin F.M."/>
            <person name="Miettinen O."/>
            <person name="Hibbett D.S."/>
            <person name="Nagy L.G."/>
        </authorList>
    </citation>
    <scope>NUCLEOTIDE SEQUENCE [LARGE SCALE GENOMIC DNA]</scope>
    <source>
        <strain evidence="4 5">CBS 962.96</strain>
    </source>
</reference>
<dbReference type="Proteomes" id="UP000297245">
    <property type="component" value="Unassembled WGS sequence"/>
</dbReference>
<sequence length="217" mass="24476">MPSKAALITCVLVVGSVLIGTVYRNASSAIDNESDKPSVENMLTDGIIRWSDQFHDMDLVGMSVFGSSRYGLTEDGSEDWNHLMPSGGHLVRFPLQPHSTSTSNNTTPSSADFTVTLFHELKCLSIYREEYMAVLASRHNSDSPPTSSSTRQPSPLVRHCLNYLRQRVLCRMDLKLEYNKDLHAKSSRQYETVCRDWERVYEAAEKNARGWSESHSK</sequence>
<name>A0A4S8MUZ6_DENBC</name>
<organism evidence="4 5">
    <name type="scientific">Dendrothele bispora (strain CBS 962.96)</name>
    <dbReference type="NCBI Taxonomy" id="1314807"/>
    <lineage>
        <taxon>Eukaryota</taxon>
        <taxon>Fungi</taxon>
        <taxon>Dikarya</taxon>
        <taxon>Basidiomycota</taxon>
        <taxon>Agaricomycotina</taxon>
        <taxon>Agaricomycetes</taxon>
        <taxon>Agaricomycetidae</taxon>
        <taxon>Agaricales</taxon>
        <taxon>Agaricales incertae sedis</taxon>
        <taxon>Dendrothele</taxon>
    </lineage>
</organism>
<comment type="similarity">
    <text evidence="3">Belongs to the ustYa family.</text>
</comment>
<dbReference type="PANTHER" id="PTHR33365">
    <property type="entry name" value="YALI0B05434P"/>
    <property type="match status" value="1"/>
</dbReference>
<gene>
    <name evidence="4" type="ORF">K435DRAFT_772810</name>
</gene>
<evidence type="ECO:0000256" key="3">
    <source>
        <dbReference type="ARBA" id="ARBA00035112"/>
    </source>
</evidence>
<dbReference type="GO" id="GO:0043386">
    <property type="term" value="P:mycotoxin biosynthetic process"/>
    <property type="evidence" value="ECO:0007669"/>
    <property type="project" value="InterPro"/>
</dbReference>
<protein>
    <submittedName>
        <fullName evidence="4">Uncharacterized protein</fullName>
    </submittedName>
</protein>
<comment type="pathway">
    <text evidence="1">Mycotoxin biosynthesis.</text>
</comment>
<keyword evidence="2" id="KW-0560">Oxidoreductase</keyword>
<accession>A0A4S8MUZ6</accession>
<dbReference type="EMBL" id="ML179039">
    <property type="protein sequence ID" value="THV07090.1"/>
    <property type="molecule type" value="Genomic_DNA"/>
</dbReference>
<evidence type="ECO:0000313" key="4">
    <source>
        <dbReference type="EMBL" id="THV07090.1"/>
    </source>
</evidence>
<evidence type="ECO:0000256" key="2">
    <source>
        <dbReference type="ARBA" id="ARBA00023002"/>
    </source>
</evidence>
<dbReference type="GO" id="GO:0016491">
    <property type="term" value="F:oxidoreductase activity"/>
    <property type="evidence" value="ECO:0007669"/>
    <property type="project" value="UniProtKB-KW"/>
</dbReference>
<dbReference type="InterPro" id="IPR021765">
    <property type="entry name" value="UstYa-like"/>
</dbReference>
<dbReference type="Pfam" id="PF11807">
    <property type="entry name" value="UstYa"/>
    <property type="match status" value="1"/>
</dbReference>
<proteinExistence type="inferred from homology"/>